<protein>
    <recommendedName>
        <fullName evidence="5">Plastid lipid-associated protein/fibrillin conserved domain-containing protein</fullName>
    </recommendedName>
</protein>
<dbReference type="AlphaFoldDB" id="A0AB34J918"/>
<accession>A0AB34J918</accession>
<evidence type="ECO:0000256" key="1">
    <source>
        <dbReference type="ARBA" id="ARBA00004474"/>
    </source>
</evidence>
<evidence type="ECO:0000256" key="2">
    <source>
        <dbReference type="ARBA" id="ARBA00022640"/>
    </source>
</evidence>
<feature type="region of interest" description="Disordered" evidence="3">
    <location>
        <begin position="24"/>
        <end position="44"/>
    </location>
</feature>
<feature type="domain" description="Plastid lipid-associated protein/fibrillin conserved" evidence="5">
    <location>
        <begin position="52"/>
        <end position="115"/>
    </location>
</feature>
<keyword evidence="4" id="KW-0732">Signal</keyword>
<feature type="chain" id="PRO_5044318945" description="Plastid lipid-associated protein/fibrillin conserved domain-containing protein" evidence="4">
    <location>
        <begin position="20"/>
        <end position="241"/>
    </location>
</feature>
<dbReference type="Proteomes" id="UP001515480">
    <property type="component" value="Unassembled WGS sequence"/>
</dbReference>
<gene>
    <name evidence="6" type="ORF">AB1Y20_004121</name>
</gene>
<evidence type="ECO:0000256" key="4">
    <source>
        <dbReference type="SAM" id="SignalP"/>
    </source>
</evidence>
<comment type="subcellular location">
    <subcellularLocation>
        <location evidence="1">Plastid</location>
    </subcellularLocation>
</comment>
<keyword evidence="2" id="KW-0934">Plastid</keyword>
<evidence type="ECO:0000259" key="5">
    <source>
        <dbReference type="Pfam" id="PF04755"/>
    </source>
</evidence>
<feature type="signal peptide" evidence="4">
    <location>
        <begin position="1"/>
        <end position="19"/>
    </location>
</feature>
<organism evidence="6 7">
    <name type="scientific">Prymnesium parvum</name>
    <name type="common">Toxic golden alga</name>
    <dbReference type="NCBI Taxonomy" id="97485"/>
    <lineage>
        <taxon>Eukaryota</taxon>
        <taxon>Haptista</taxon>
        <taxon>Haptophyta</taxon>
        <taxon>Prymnesiophyceae</taxon>
        <taxon>Prymnesiales</taxon>
        <taxon>Prymnesiaceae</taxon>
        <taxon>Prymnesium</taxon>
    </lineage>
</organism>
<sequence length="241" mass="26183">MEARLLLAALAALCVPTAAWHAGSLPPRPHRAASPRAAPPAAAEEELTLPELQEELLELLDDIPSRGAGASAEDADDVMEIVGELAALNPRPDWAVAPELAGRWRLRYTSSKAFHNNRGLTGYARDIGGVSTPELLMEIRTDYSIVTYVEPLTLEGGSIAAVLGGFAGAKEVKAECVWKASRDVFLVNTQRIVVGDRSWEPADRQDKAIRTMGACEPIFLDQNLFVLRSQIPTIIFVFQRA</sequence>
<evidence type="ECO:0000313" key="6">
    <source>
        <dbReference type="EMBL" id="KAL1515056.1"/>
    </source>
</evidence>
<keyword evidence="7" id="KW-1185">Reference proteome</keyword>
<reference evidence="6 7" key="1">
    <citation type="journal article" date="2024" name="Science">
        <title>Giant polyketide synthase enzymes in the biosynthesis of giant marine polyether toxins.</title>
        <authorList>
            <person name="Fallon T.R."/>
            <person name="Shende V.V."/>
            <person name="Wierzbicki I.H."/>
            <person name="Pendleton A.L."/>
            <person name="Watervoot N.F."/>
            <person name="Auber R.P."/>
            <person name="Gonzalez D.J."/>
            <person name="Wisecaver J.H."/>
            <person name="Moore B.S."/>
        </authorList>
    </citation>
    <scope>NUCLEOTIDE SEQUENCE [LARGE SCALE GENOMIC DNA]</scope>
    <source>
        <strain evidence="6 7">12B1</strain>
    </source>
</reference>
<dbReference type="InterPro" id="IPR006843">
    <property type="entry name" value="PAP/fibrillin_dom"/>
</dbReference>
<dbReference type="GO" id="GO:0009536">
    <property type="term" value="C:plastid"/>
    <property type="evidence" value="ECO:0007669"/>
    <property type="project" value="UniProtKB-SubCell"/>
</dbReference>
<dbReference type="Pfam" id="PF04755">
    <property type="entry name" value="PAP_fibrillin"/>
    <property type="match status" value="1"/>
</dbReference>
<dbReference type="EMBL" id="JBGBPQ010000012">
    <property type="protein sequence ID" value="KAL1515056.1"/>
    <property type="molecule type" value="Genomic_DNA"/>
</dbReference>
<dbReference type="PANTHER" id="PTHR31906">
    <property type="entry name" value="PLASTID-LIPID-ASSOCIATED PROTEIN 4, CHLOROPLASTIC-RELATED"/>
    <property type="match status" value="1"/>
</dbReference>
<comment type="caution">
    <text evidence="6">The sequence shown here is derived from an EMBL/GenBank/DDBJ whole genome shotgun (WGS) entry which is preliminary data.</text>
</comment>
<dbReference type="InterPro" id="IPR039633">
    <property type="entry name" value="PAP"/>
</dbReference>
<proteinExistence type="predicted"/>
<evidence type="ECO:0000256" key="3">
    <source>
        <dbReference type="SAM" id="MobiDB-lite"/>
    </source>
</evidence>
<name>A0AB34J918_PRYPA</name>
<evidence type="ECO:0000313" key="7">
    <source>
        <dbReference type="Proteomes" id="UP001515480"/>
    </source>
</evidence>